<protein>
    <submittedName>
        <fullName evidence="2">Uncharacterized protein</fullName>
    </submittedName>
</protein>
<comment type="caution">
    <text evidence="2">The sequence shown here is derived from an EMBL/GenBank/DDBJ whole genome shotgun (WGS) entry which is preliminary data.</text>
</comment>
<name>A0A5S4GM32_9ACTN</name>
<dbReference type="EMBL" id="VCKX01000050">
    <property type="protein sequence ID" value="TMR33977.1"/>
    <property type="molecule type" value="Genomic_DNA"/>
</dbReference>
<sequence>MRRLLLAPAAAALLAATPPASSATVRAAAPPPGCTDARTGAPVACPDLTEGGRPLWERFSPHHYCPPEGCAKAGPYDPVMARPAVLEWEDPYNPGANPRN</sequence>
<evidence type="ECO:0000313" key="3">
    <source>
        <dbReference type="Proteomes" id="UP000306628"/>
    </source>
</evidence>
<reference evidence="2 3" key="1">
    <citation type="submission" date="2019-05" db="EMBL/GenBank/DDBJ databases">
        <title>Draft genome sequence of Nonomuraea zeae DSM 100528.</title>
        <authorList>
            <person name="Saricaoglu S."/>
            <person name="Isik K."/>
        </authorList>
    </citation>
    <scope>NUCLEOTIDE SEQUENCE [LARGE SCALE GENOMIC DNA]</scope>
    <source>
        <strain evidence="2 3">DSM 100528</strain>
    </source>
</reference>
<dbReference type="RefSeq" id="WP_138690938.1">
    <property type="nucleotide sequence ID" value="NZ_JBHSAZ010000046.1"/>
</dbReference>
<proteinExistence type="predicted"/>
<evidence type="ECO:0000313" key="2">
    <source>
        <dbReference type="EMBL" id="TMR33977.1"/>
    </source>
</evidence>
<dbReference type="AlphaFoldDB" id="A0A5S4GM32"/>
<keyword evidence="3" id="KW-1185">Reference proteome</keyword>
<gene>
    <name evidence="2" type="ORF">ETD85_18335</name>
</gene>
<dbReference type="Proteomes" id="UP000306628">
    <property type="component" value="Unassembled WGS sequence"/>
</dbReference>
<feature type="chain" id="PRO_5038949628" evidence="1">
    <location>
        <begin position="23"/>
        <end position="100"/>
    </location>
</feature>
<organism evidence="2 3">
    <name type="scientific">Nonomuraea zeae</name>
    <dbReference type="NCBI Taxonomy" id="1642303"/>
    <lineage>
        <taxon>Bacteria</taxon>
        <taxon>Bacillati</taxon>
        <taxon>Actinomycetota</taxon>
        <taxon>Actinomycetes</taxon>
        <taxon>Streptosporangiales</taxon>
        <taxon>Streptosporangiaceae</taxon>
        <taxon>Nonomuraea</taxon>
    </lineage>
</organism>
<evidence type="ECO:0000256" key="1">
    <source>
        <dbReference type="SAM" id="SignalP"/>
    </source>
</evidence>
<keyword evidence="1" id="KW-0732">Signal</keyword>
<accession>A0A5S4GM32</accession>
<feature type="signal peptide" evidence="1">
    <location>
        <begin position="1"/>
        <end position="22"/>
    </location>
</feature>